<dbReference type="EMBL" id="ABDF02000006">
    <property type="protein sequence ID" value="EHK22148.1"/>
    <property type="molecule type" value="Genomic_DNA"/>
</dbReference>
<dbReference type="PANTHER" id="PTHR34997">
    <property type="entry name" value="AM15"/>
    <property type="match status" value="1"/>
</dbReference>
<evidence type="ECO:0000256" key="4">
    <source>
        <dbReference type="SAM" id="SignalP"/>
    </source>
</evidence>
<keyword evidence="7" id="KW-1185">Reference proteome</keyword>
<dbReference type="PANTHER" id="PTHR34997:SF1">
    <property type="entry name" value="PEPTIDOGLYCAN-BINDING LYSIN DOMAIN"/>
    <property type="match status" value="1"/>
</dbReference>
<accession>G9MSD1</accession>
<evidence type="ECO:0000259" key="5">
    <source>
        <dbReference type="PROSITE" id="PS51782"/>
    </source>
</evidence>
<dbReference type="OrthoDB" id="5985073at2759"/>
<organism evidence="6 7">
    <name type="scientific">Hypocrea virens (strain Gv29-8 / FGSC 10586)</name>
    <name type="common">Gliocladium virens</name>
    <name type="synonym">Trichoderma virens</name>
    <dbReference type="NCBI Taxonomy" id="413071"/>
    <lineage>
        <taxon>Eukaryota</taxon>
        <taxon>Fungi</taxon>
        <taxon>Dikarya</taxon>
        <taxon>Ascomycota</taxon>
        <taxon>Pezizomycotina</taxon>
        <taxon>Sordariomycetes</taxon>
        <taxon>Hypocreomycetidae</taxon>
        <taxon>Hypocreales</taxon>
        <taxon>Hypocreaceae</taxon>
        <taxon>Trichoderma</taxon>
    </lineage>
</organism>
<dbReference type="AlphaFoldDB" id="G9MSD1"/>
<feature type="domain" description="LysM" evidence="5">
    <location>
        <begin position="288"/>
        <end position="334"/>
    </location>
</feature>
<keyword evidence="4" id="KW-0732">Signal</keyword>
<dbReference type="Pfam" id="PF01476">
    <property type="entry name" value="LysM"/>
    <property type="match status" value="1"/>
</dbReference>
<dbReference type="SUPFAM" id="SSF54106">
    <property type="entry name" value="LysM domain"/>
    <property type="match status" value="1"/>
</dbReference>
<comment type="similarity">
    <text evidence="3">Belongs to the secreted LysM effector family.</text>
</comment>
<keyword evidence="1" id="KW-0147">Chitin-binding</keyword>
<evidence type="ECO:0000256" key="2">
    <source>
        <dbReference type="ARBA" id="ARBA00023026"/>
    </source>
</evidence>
<dbReference type="Proteomes" id="UP000007115">
    <property type="component" value="Unassembled WGS sequence"/>
</dbReference>
<keyword evidence="2" id="KW-0843">Virulence</keyword>
<dbReference type="InterPro" id="IPR036779">
    <property type="entry name" value="LysM_dom_sf"/>
</dbReference>
<evidence type="ECO:0000313" key="7">
    <source>
        <dbReference type="Proteomes" id="UP000007115"/>
    </source>
</evidence>
<evidence type="ECO:0000256" key="1">
    <source>
        <dbReference type="ARBA" id="ARBA00022669"/>
    </source>
</evidence>
<dbReference type="Gene3D" id="3.10.350.10">
    <property type="entry name" value="LysM domain"/>
    <property type="match status" value="2"/>
</dbReference>
<gene>
    <name evidence="6" type="ORF">TRIVIDRAFT_200487</name>
</gene>
<dbReference type="CDD" id="cd00118">
    <property type="entry name" value="LysM"/>
    <property type="match status" value="2"/>
</dbReference>
<name>G9MSD1_HYPVG</name>
<dbReference type="VEuPathDB" id="FungiDB:TRIVIDRAFT_200487"/>
<evidence type="ECO:0000256" key="3">
    <source>
        <dbReference type="ARBA" id="ARBA00044955"/>
    </source>
</evidence>
<dbReference type="GeneID" id="25790099"/>
<reference evidence="6 7" key="1">
    <citation type="journal article" date="2011" name="Genome Biol.">
        <title>Comparative genome sequence analysis underscores mycoparasitism as the ancestral life style of Trichoderma.</title>
        <authorList>
            <person name="Kubicek C.P."/>
            <person name="Herrera-Estrella A."/>
            <person name="Seidl-Seiboth V."/>
            <person name="Martinez D.A."/>
            <person name="Druzhinina I.S."/>
            <person name="Thon M."/>
            <person name="Zeilinger S."/>
            <person name="Casas-Flores S."/>
            <person name="Horwitz B.A."/>
            <person name="Mukherjee P.K."/>
            <person name="Mukherjee M."/>
            <person name="Kredics L."/>
            <person name="Alcaraz L.D."/>
            <person name="Aerts A."/>
            <person name="Antal Z."/>
            <person name="Atanasova L."/>
            <person name="Cervantes-Badillo M.G."/>
            <person name="Challacombe J."/>
            <person name="Chertkov O."/>
            <person name="McCluskey K."/>
            <person name="Coulpier F."/>
            <person name="Deshpande N."/>
            <person name="von Doehren H."/>
            <person name="Ebbole D.J."/>
            <person name="Esquivel-Naranjo E.U."/>
            <person name="Fekete E."/>
            <person name="Flipphi M."/>
            <person name="Glaser F."/>
            <person name="Gomez-Rodriguez E.Y."/>
            <person name="Gruber S."/>
            <person name="Han C."/>
            <person name="Henrissat B."/>
            <person name="Hermosa R."/>
            <person name="Hernandez-Onate M."/>
            <person name="Karaffa L."/>
            <person name="Kosti I."/>
            <person name="Le Crom S."/>
            <person name="Lindquist E."/>
            <person name="Lucas S."/>
            <person name="Luebeck M."/>
            <person name="Luebeck P.S."/>
            <person name="Margeot A."/>
            <person name="Metz B."/>
            <person name="Misra M."/>
            <person name="Nevalainen H."/>
            <person name="Omann M."/>
            <person name="Packer N."/>
            <person name="Perrone G."/>
            <person name="Uresti-Rivera E.E."/>
            <person name="Salamov A."/>
            <person name="Schmoll M."/>
            <person name="Seiboth B."/>
            <person name="Shapiro H."/>
            <person name="Sukno S."/>
            <person name="Tamayo-Ramos J.A."/>
            <person name="Tisch D."/>
            <person name="Wiest A."/>
            <person name="Wilkinson H.H."/>
            <person name="Zhang M."/>
            <person name="Coutinho P.M."/>
            <person name="Kenerley C.M."/>
            <person name="Monte E."/>
            <person name="Baker S.E."/>
            <person name="Grigoriev I.V."/>
        </authorList>
    </citation>
    <scope>NUCLEOTIDE SEQUENCE [LARGE SCALE GENOMIC DNA]</scope>
    <source>
        <strain evidence="7">Gv29-8 / FGSC 10586</strain>
    </source>
</reference>
<dbReference type="GO" id="GO:0008061">
    <property type="term" value="F:chitin binding"/>
    <property type="evidence" value="ECO:0007669"/>
    <property type="project" value="UniProtKB-KW"/>
</dbReference>
<proteinExistence type="inferred from homology"/>
<dbReference type="OMA" id="MINSTCG"/>
<dbReference type="STRING" id="413071.G9MSD1"/>
<dbReference type="InParanoid" id="G9MSD1"/>
<dbReference type="InterPro" id="IPR052210">
    <property type="entry name" value="LysM1-like"/>
</dbReference>
<evidence type="ECO:0000313" key="6">
    <source>
        <dbReference type="EMBL" id="EHK22148.1"/>
    </source>
</evidence>
<comment type="caution">
    <text evidence="6">The sequence shown here is derived from an EMBL/GenBank/DDBJ whole genome shotgun (WGS) entry which is preliminary data.</text>
</comment>
<dbReference type="HOGENOM" id="CLU_010591_5_0_1"/>
<dbReference type="PROSITE" id="PS51782">
    <property type="entry name" value="LYSM"/>
    <property type="match status" value="1"/>
</dbReference>
<feature type="signal peptide" evidence="4">
    <location>
        <begin position="1"/>
        <end position="20"/>
    </location>
</feature>
<dbReference type="SMART" id="SM00257">
    <property type="entry name" value="LysM"/>
    <property type="match status" value="2"/>
</dbReference>
<dbReference type="RefSeq" id="XP_013956375.1">
    <property type="nucleotide sequence ID" value="XM_014100900.1"/>
</dbReference>
<sequence length="496" mass="53452">MSFLFYFQLWSLLLQPLVYSQVLSGVQIGAPGNFSTTCNATFYQKVSCNLKLYEIAIGQRIPTSRDLPDICTATCLNELEILRQKQLSDCCTSDLVVTGDATYPATYASDILLFTYNYICLNNPWNSNATGATSTELCSDCNLLIQQAQLDSPLGYDDDLASSYSSLTSSCGVTKYPTSSQSSYSLNRTTTQTTGRKATATAAVNACKTTYTIKPGDTCRTFSVTQLRSWNPNINTQCSNLNQLEGYQICISFPGPPSVNVTGSASVTAPVMTIPTNLALNTSRHCGKYYKVVDGDSCASISVALGISLNDLYFLNPMINSTCGNLLLGTYYCVEAVGNIATYSGYKPSGRRTMSGPCFEMNAPSSCYGLGYMSTAIPFTWPAVGTQPPAATRFPNVTATKDLPLAPGTPDSCRRYTQHFNTSSKRNINECGWVAWIHTRCQPRFGKCATGSVIKTSTKSVSSVSPTVTYSPDGSCGGGKIPPHTSGSGYEITLFM</sequence>
<dbReference type="eggNOG" id="KOG2806">
    <property type="taxonomic scope" value="Eukaryota"/>
</dbReference>
<dbReference type="InterPro" id="IPR018392">
    <property type="entry name" value="LysM"/>
</dbReference>
<feature type="chain" id="PRO_5003523840" description="LysM domain-containing protein" evidence="4">
    <location>
        <begin position="21"/>
        <end position="496"/>
    </location>
</feature>
<protein>
    <recommendedName>
        <fullName evidence="5">LysM domain-containing protein</fullName>
    </recommendedName>
</protein>